<dbReference type="RefSeq" id="YP_009146579.1">
    <property type="nucleotide sequence ID" value="NC_027331.1"/>
</dbReference>
<gene>
    <name evidence="1" type="ORF">CPT_Moon146</name>
</gene>
<name>A0A0A0YQV9_9CAUD</name>
<protein>
    <submittedName>
        <fullName evidence="1">Uncharacterized protein</fullName>
    </submittedName>
</protein>
<reference evidence="1 2" key="1">
    <citation type="journal article" date="2015" name="Genome Announc.">
        <title>Complete Genome Sequence of Citrobacter freundii Myophage Moon.</title>
        <authorList>
            <person name="Edwards G.B."/>
            <person name="Luna A.J."/>
            <person name="Hernandez A.C."/>
            <person name="Kuty Everett G.F."/>
        </authorList>
    </citation>
    <scope>NUCLEOTIDE SEQUENCE [LARGE SCALE GENOMIC DNA]</scope>
</reference>
<accession>A0A0A0YQV9</accession>
<evidence type="ECO:0000313" key="2">
    <source>
        <dbReference type="Proteomes" id="UP000030323"/>
    </source>
</evidence>
<dbReference type="Proteomes" id="UP000030323">
    <property type="component" value="Segment"/>
</dbReference>
<dbReference type="EMBL" id="KM236240">
    <property type="protein sequence ID" value="AIX12117.1"/>
    <property type="molecule type" value="Genomic_DNA"/>
</dbReference>
<organism evidence="1 2">
    <name type="scientific">Citrobacter phage Moon</name>
    <dbReference type="NCBI Taxonomy" id="1540095"/>
    <lineage>
        <taxon>Viruses</taxon>
        <taxon>Duplodnaviria</taxon>
        <taxon>Heunggongvirae</taxon>
        <taxon>Uroviricota</taxon>
        <taxon>Caudoviricetes</taxon>
        <taxon>Pantevenvirales</taxon>
        <taxon>Straboviridae</taxon>
        <taxon>Tevenvirinae</taxon>
        <taxon>Moonvirus</taxon>
        <taxon>Moonvirus moon</taxon>
    </lineage>
</organism>
<dbReference type="GeneID" id="24721745"/>
<proteinExistence type="predicted"/>
<sequence length="199" mass="22327">MSILKKLVEFIRSKLGTFVARNTTIEDQYTRAANSIIDEIHKLRTRFVTAEREIKAKRDLATENDAKAESKEKEIRHIMANNPAQDVTTLAKLGLLYRRTAAALRSKAQELEEMKLEITKTVVALDDQRQDLAVKLEYIRETQKANSMGLDTGADIIESAELAKVDVQTIISRIDTFNTTPAGVETTSADVAEYLESLK</sequence>
<evidence type="ECO:0000313" key="1">
    <source>
        <dbReference type="EMBL" id="AIX12117.1"/>
    </source>
</evidence>
<keyword evidence="2" id="KW-1185">Reference proteome</keyword>
<dbReference type="KEGG" id="vg:24721745"/>